<dbReference type="AlphaFoldDB" id="A0A133UT50"/>
<name>A0A133UT50_9EURY</name>
<dbReference type="InterPro" id="IPR009185">
    <property type="entry name" value="Nucleotidl_trans"/>
</dbReference>
<comment type="caution">
    <text evidence="2">The sequence shown here is derived from an EMBL/GenBank/DDBJ whole genome shotgun (WGS) entry which is preliminary data.</text>
</comment>
<sequence length="232" mass="26851">MVRPRKTVTRRNVDYSEEDWKRLDSFRSMAVEILEALKKFDIFGLVHGSVARGDVNESSDIDIIIPDSIPSFKVELALKENGFRNLDRRIVMATPWQLPKAHIYVEGNRMVTIPLEKPKRLEEDFYKFGGAASLEQIENEERVPGVDKRLVLIEPIKNGHRESQVIGREKEVAKILDVGIEIVEERIHVLLKRDEIGRTGVFLERELTPEESFESAWNQITKNNPQITKRYT</sequence>
<feature type="domain" description="Polymerase nucleotidyl transferase" evidence="1">
    <location>
        <begin position="33"/>
        <end position="70"/>
    </location>
</feature>
<dbReference type="Pfam" id="PF01909">
    <property type="entry name" value="NTP_transf_2"/>
    <property type="match status" value="1"/>
</dbReference>
<protein>
    <recommendedName>
        <fullName evidence="1">Polymerase nucleotidyl transferase domain-containing protein</fullName>
    </recommendedName>
</protein>
<dbReference type="InterPro" id="IPR002934">
    <property type="entry name" value="Polymerase_NTP_transf_dom"/>
</dbReference>
<dbReference type="InterPro" id="IPR043519">
    <property type="entry name" value="NT_sf"/>
</dbReference>
<dbReference type="SUPFAM" id="SSF81301">
    <property type="entry name" value="Nucleotidyltransferase"/>
    <property type="match status" value="1"/>
</dbReference>
<reference evidence="2 3" key="1">
    <citation type="journal article" date="2016" name="Sci. Rep.">
        <title>Metabolic traits of an uncultured archaeal lineage -MSBL1- from brine pools of the Red Sea.</title>
        <authorList>
            <person name="Mwirichia R."/>
            <person name="Alam I."/>
            <person name="Rashid M."/>
            <person name="Vinu M."/>
            <person name="Ba-Alawi W."/>
            <person name="Anthony Kamau A."/>
            <person name="Kamanda Ngugi D."/>
            <person name="Goker M."/>
            <person name="Klenk H.P."/>
            <person name="Bajic V."/>
            <person name="Stingl U."/>
        </authorList>
    </citation>
    <scope>NUCLEOTIDE SEQUENCE [LARGE SCALE GENOMIC DNA]</scope>
    <source>
        <strain evidence="2">SCGC-AAA259I09</strain>
    </source>
</reference>
<dbReference type="Proteomes" id="UP000070463">
    <property type="component" value="Unassembled WGS sequence"/>
</dbReference>
<dbReference type="PATRIC" id="fig|1698267.3.peg.1124"/>
<dbReference type="PIRSF" id="PIRSF005928">
    <property type="entry name" value="Nucleotidltrnsf"/>
    <property type="match status" value="1"/>
</dbReference>
<evidence type="ECO:0000313" key="3">
    <source>
        <dbReference type="Proteomes" id="UP000070463"/>
    </source>
</evidence>
<evidence type="ECO:0000259" key="1">
    <source>
        <dbReference type="Pfam" id="PF01909"/>
    </source>
</evidence>
<keyword evidence="3" id="KW-1185">Reference proteome</keyword>
<accession>A0A133UT50</accession>
<proteinExistence type="predicted"/>
<gene>
    <name evidence="2" type="ORF">AKJ37_03085</name>
</gene>
<dbReference type="EMBL" id="LHXR01000032">
    <property type="protein sequence ID" value="KXA97378.1"/>
    <property type="molecule type" value="Genomic_DNA"/>
</dbReference>
<dbReference type="GO" id="GO:0016779">
    <property type="term" value="F:nucleotidyltransferase activity"/>
    <property type="evidence" value="ECO:0007669"/>
    <property type="project" value="InterPro"/>
</dbReference>
<dbReference type="Gene3D" id="3.30.460.10">
    <property type="entry name" value="Beta Polymerase, domain 2"/>
    <property type="match status" value="1"/>
</dbReference>
<organism evidence="2 3">
    <name type="scientific">candidate division MSBL1 archaeon SCGC-AAA259I09</name>
    <dbReference type="NCBI Taxonomy" id="1698267"/>
    <lineage>
        <taxon>Archaea</taxon>
        <taxon>Methanobacteriati</taxon>
        <taxon>Methanobacteriota</taxon>
        <taxon>candidate division MSBL1</taxon>
    </lineage>
</organism>
<evidence type="ECO:0000313" key="2">
    <source>
        <dbReference type="EMBL" id="KXA97378.1"/>
    </source>
</evidence>